<keyword evidence="2" id="KW-0489">Methyltransferase</keyword>
<dbReference type="GO" id="GO:0008168">
    <property type="term" value="F:methyltransferase activity"/>
    <property type="evidence" value="ECO:0007669"/>
    <property type="project" value="UniProtKB-KW"/>
</dbReference>
<organism evidence="2 3">
    <name type="scientific">Pelobates cultripes</name>
    <name type="common">Western spadefoot toad</name>
    <dbReference type="NCBI Taxonomy" id="61616"/>
    <lineage>
        <taxon>Eukaryota</taxon>
        <taxon>Metazoa</taxon>
        <taxon>Chordata</taxon>
        <taxon>Craniata</taxon>
        <taxon>Vertebrata</taxon>
        <taxon>Euteleostomi</taxon>
        <taxon>Amphibia</taxon>
        <taxon>Batrachia</taxon>
        <taxon>Anura</taxon>
        <taxon>Pelobatoidea</taxon>
        <taxon>Pelobatidae</taxon>
        <taxon>Pelobates</taxon>
    </lineage>
</organism>
<protein>
    <submittedName>
        <fullName evidence="2">Methyltransferase DDB_G0268948 isoform X1</fullName>
    </submittedName>
</protein>
<feature type="region of interest" description="Disordered" evidence="1">
    <location>
        <begin position="1"/>
        <end position="95"/>
    </location>
</feature>
<dbReference type="AlphaFoldDB" id="A0AAD1SQJ4"/>
<sequence length="259" mass="29688">MGPMGQNQTKLTHKTSTTMRPRQRTSPTGGTRNLHTLTGWPTHIPTETHISMHTTYPHQSHTNTTRPTRTHPTPSPFPPPPTQPAPTNPHLTEPPLSDKNLNMRQGHLDQEVVACDPEVTLMYNHYETIQILGTTEFFMTGNSEKLAIHITYPCTLLPSRQTYITFHVFQFERQITDIPVVYDMSIEEIIGFFQSIYMYQEFLKHDENEAIGFLMHLKQRFHDILGEGSESALIKLHCKHYCVLACKPSGNWRNNGLEN</sequence>
<feature type="compositionally biased region" description="Pro residues" evidence="1">
    <location>
        <begin position="73"/>
        <end position="87"/>
    </location>
</feature>
<name>A0AAD1SQJ4_PELCU</name>
<keyword evidence="3" id="KW-1185">Reference proteome</keyword>
<reference evidence="2" key="1">
    <citation type="submission" date="2022-03" db="EMBL/GenBank/DDBJ databases">
        <authorList>
            <person name="Alioto T."/>
            <person name="Alioto T."/>
            <person name="Gomez Garrido J."/>
        </authorList>
    </citation>
    <scope>NUCLEOTIDE SEQUENCE</scope>
</reference>
<dbReference type="GO" id="GO:0032259">
    <property type="term" value="P:methylation"/>
    <property type="evidence" value="ECO:0007669"/>
    <property type="project" value="UniProtKB-KW"/>
</dbReference>
<dbReference type="EMBL" id="OW240918">
    <property type="protein sequence ID" value="CAH2306388.1"/>
    <property type="molecule type" value="Genomic_DNA"/>
</dbReference>
<gene>
    <name evidence="2" type="ORF">PECUL_23A060174</name>
</gene>
<accession>A0AAD1SQJ4</accession>
<evidence type="ECO:0000313" key="3">
    <source>
        <dbReference type="Proteomes" id="UP001295444"/>
    </source>
</evidence>
<evidence type="ECO:0000313" key="2">
    <source>
        <dbReference type="EMBL" id="CAH2306388.1"/>
    </source>
</evidence>
<feature type="compositionally biased region" description="Low complexity" evidence="1">
    <location>
        <begin position="59"/>
        <end position="72"/>
    </location>
</feature>
<evidence type="ECO:0000256" key="1">
    <source>
        <dbReference type="SAM" id="MobiDB-lite"/>
    </source>
</evidence>
<proteinExistence type="predicted"/>
<dbReference type="Proteomes" id="UP001295444">
    <property type="component" value="Chromosome 07"/>
</dbReference>
<keyword evidence="2" id="KW-0808">Transferase</keyword>
<feature type="compositionally biased region" description="Polar residues" evidence="1">
    <location>
        <begin position="48"/>
        <end position="58"/>
    </location>
</feature>
<feature type="compositionally biased region" description="Polar residues" evidence="1">
    <location>
        <begin position="1"/>
        <end position="36"/>
    </location>
</feature>